<evidence type="ECO:0000259" key="9">
    <source>
        <dbReference type="PROSITE" id="PS50868"/>
    </source>
</evidence>
<reference evidence="10 11" key="1">
    <citation type="journal article" date="2021" name="J. Hered.">
        <title>A chromosome-level genome assembly of the parasitoid wasp, Cotesia glomerata (Hymenoptera: Braconidae).</title>
        <authorList>
            <person name="Pinto B.J."/>
            <person name="Weis J.J."/>
            <person name="Gamble T."/>
            <person name="Ode P.J."/>
            <person name="Paul R."/>
            <person name="Zaspel J.M."/>
        </authorList>
    </citation>
    <scope>NUCLEOTIDE SEQUENCE [LARGE SCALE GENOMIC DNA]</scope>
    <source>
        <strain evidence="10">CgM1</strain>
    </source>
</reference>
<evidence type="ECO:0000256" key="7">
    <source>
        <dbReference type="ARBA" id="ARBA00023163"/>
    </source>
</evidence>
<evidence type="ECO:0000259" key="8">
    <source>
        <dbReference type="PROSITE" id="PS50280"/>
    </source>
</evidence>
<keyword evidence="2" id="KW-0808">Transferase</keyword>
<dbReference type="SMART" id="SM00542">
    <property type="entry name" value="FYRC"/>
    <property type="match status" value="1"/>
</dbReference>
<keyword evidence="1" id="KW-0489">Methyltransferase</keyword>
<comment type="caution">
    <text evidence="10">The sequence shown here is derived from an EMBL/GenBank/DDBJ whole genome shotgun (WGS) entry which is preliminary data.</text>
</comment>
<dbReference type="InterPro" id="IPR003889">
    <property type="entry name" value="FYrich_C"/>
</dbReference>
<keyword evidence="6" id="KW-0238">DNA-binding</keyword>
<dbReference type="GO" id="GO:0032259">
    <property type="term" value="P:methylation"/>
    <property type="evidence" value="ECO:0007669"/>
    <property type="project" value="UniProtKB-KW"/>
</dbReference>
<evidence type="ECO:0000256" key="1">
    <source>
        <dbReference type="ARBA" id="ARBA00022603"/>
    </source>
</evidence>
<dbReference type="GO" id="GO:0003677">
    <property type="term" value="F:DNA binding"/>
    <property type="evidence" value="ECO:0007669"/>
    <property type="project" value="UniProtKB-KW"/>
</dbReference>
<dbReference type="GO" id="GO:0035097">
    <property type="term" value="C:histone methyltransferase complex"/>
    <property type="evidence" value="ECO:0007669"/>
    <property type="project" value="TreeGrafter"/>
</dbReference>
<evidence type="ECO:0000313" key="11">
    <source>
        <dbReference type="Proteomes" id="UP000826195"/>
    </source>
</evidence>
<feature type="domain" description="SET" evidence="8">
    <location>
        <begin position="156"/>
        <end position="272"/>
    </location>
</feature>
<dbReference type="SMART" id="SM00317">
    <property type="entry name" value="SET"/>
    <property type="match status" value="1"/>
</dbReference>
<dbReference type="Pfam" id="PF05965">
    <property type="entry name" value="FYRC"/>
    <property type="match status" value="1"/>
</dbReference>
<dbReference type="GO" id="GO:0045893">
    <property type="term" value="P:positive regulation of DNA-templated transcription"/>
    <property type="evidence" value="ECO:0007669"/>
    <property type="project" value="TreeGrafter"/>
</dbReference>
<sequence>MYEIKSQDGFTHTASSMSEVWDSVFQAVQAARKTHNLPPLTHNPLTENLGLDNNATVYLVEQLAGVNRCTKYKPRYHNLKPPKSFDSDIVSGSEYGSARAEPFKERKVHDMFSWLASRHRQQPKILAVSEMDVRRAASTNLPMAMRFRMLKETSKESVGVYHSHIHGRGLFCLRDIEAGEMVIEYAGEVIRASLTDKREKYYDSKHIGCYMFKIDDHLVVDATMKGNAARFINHSCEPNCYSKVVDILGKKHILIFALRRITQGEELTYDYKFPFEDIKIPCTCGSRKCRKYLN</sequence>
<evidence type="ECO:0000256" key="2">
    <source>
        <dbReference type="ARBA" id="ARBA00022679"/>
    </source>
</evidence>
<keyword evidence="7" id="KW-0804">Transcription</keyword>
<evidence type="ECO:0000313" key="10">
    <source>
        <dbReference type="EMBL" id="KAH0546380.1"/>
    </source>
</evidence>
<dbReference type="AlphaFoldDB" id="A0AAV7I6K9"/>
<dbReference type="GO" id="GO:0042800">
    <property type="term" value="F:histone H3K4 methyltransferase activity"/>
    <property type="evidence" value="ECO:0007669"/>
    <property type="project" value="TreeGrafter"/>
</dbReference>
<dbReference type="PROSITE" id="PS50280">
    <property type="entry name" value="SET"/>
    <property type="match status" value="1"/>
</dbReference>
<proteinExistence type="predicted"/>
<protein>
    <submittedName>
        <fullName evidence="10">Uncharacterized protein</fullName>
    </submittedName>
</protein>
<dbReference type="PANTHER" id="PTHR45838">
    <property type="entry name" value="HISTONE-LYSINE-N-METHYLTRANSFERASE 2 KMT2 FAMILY MEMBER"/>
    <property type="match status" value="1"/>
</dbReference>
<feature type="domain" description="Post-SET" evidence="9">
    <location>
        <begin position="278"/>
        <end position="294"/>
    </location>
</feature>
<dbReference type="InterPro" id="IPR001214">
    <property type="entry name" value="SET_dom"/>
</dbReference>
<keyword evidence="3" id="KW-0949">S-adenosyl-L-methionine</keyword>
<evidence type="ECO:0000256" key="3">
    <source>
        <dbReference type="ARBA" id="ARBA00022691"/>
    </source>
</evidence>
<dbReference type="SMART" id="SM00508">
    <property type="entry name" value="PostSET"/>
    <property type="match status" value="1"/>
</dbReference>
<dbReference type="Pfam" id="PF00856">
    <property type="entry name" value="SET"/>
    <property type="match status" value="1"/>
</dbReference>
<dbReference type="CDD" id="cd19170">
    <property type="entry name" value="SET_KMT2A_2B"/>
    <property type="match status" value="1"/>
</dbReference>
<dbReference type="PROSITE" id="PS51543">
    <property type="entry name" value="FYRC"/>
    <property type="match status" value="1"/>
</dbReference>
<dbReference type="PANTHER" id="PTHR45838:SF4">
    <property type="entry name" value="HISTONE-LYSINE N-METHYLTRANSFERASE TRITHORAX"/>
    <property type="match status" value="1"/>
</dbReference>
<name>A0AAV7I6K9_COTGL</name>
<dbReference type="InterPro" id="IPR003616">
    <property type="entry name" value="Post-SET_dom"/>
</dbReference>
<dbReference type="EMBL" id="JAHXZJ010002237">
    <property type="protein sequence ID" value="KAH0546380.1"/>
    <property type="molecule type" value="Genomic_DNA"/>
</dbReference>
<dbReference type="InterPro" id="IPR047219">
    <property type="entry name" value="KMT2A_2B_SET"/>
</dbReference>
<dbReference type="FunFam" id="2.170.270.10:FF:000004">
    <property type="entry name" value="Histone-lysine N-methyltransferase"/>
    <property type="match status" value="1"/>
</dbReference>
<keyword evidence="5" id="KW-0103">Bromodomain</keyword>
<evidence type="ECO:0000256" key="6">
    <source>
        <dbReference type="ARBA" id="ARBA00023125"/>
    </source>
</evidence>
<dbReference type="PROSITE" id="PS50868">
    <property type="entry name" value="POST_SET"/>
    <property type="match status" value="1"/>
</dbReference>
<dbReference type="InterPro" id="IPR046341">
    <property type="entry name" value="SET_dom_sf"/>
</dbReference>
<evidence type="ECO:0000256" key="5">
    <source>
        <dbReference type="ARBA" id="ARBA00023117"/>
    </source>
</evidence>
<evidence type="ECO:0000256" key="4">
    <source>
        <dbReference type="ARBA" id="ARBA00023015"/>
    </source>
</evidence>
<keyword evidence="11" id="KW-1185">Reference proteome</keyword>
<organism evidence="10 11">
    <name type="scientific">Cotesia glomerata</name>
    <name type="common">Lepidopteran parasitic wasp</name>
    <name type="synonym">Apanteles glomeratus</name>
    <dbReference type="NCBI Taxonomy" id="32391"/>
    <lineage>
        <taxon>Eukaryota</taxon>
        <taxon>Metazoa</taxon>
        <taxon>Ecdysozoa</taxon>
        <taxon>Arthropoda</taxon>
        <taxon>Hexapoda</taxon>
        <taxon>Insecta</taxon>
        <taxon>Pterygota</taxon>
        <taxon>Neoptera</taxon>
        <taxon>Endopterygota</taxon>
        <taxon>Hymenoptera</taxon>
        <taxon>Apocrita</taxon>
        <taxon>Ichneumonoidea</taxon>
        <taxon>Braconidae</taxon>
        <taxon>Microgastrinae</taxon>
        <taxon>Cotesia</taxon>
    </lineage>
</organism>
<dbReference type="Proteomes" id="UP000826195">
    <property type="component" value="Unassembled WGS sequence"/>
</dbReference>
<dbReference type="SUPFAM" id="SSF82199">
    <property type="entry name" value="SET domain"/>
    <property type="match status" value="1"/>
</dbReference>
<accession>A0AAV7I6K9</accession>
<gene>
    <name evidence="10" type="ORF">KQX54_009015</name>
</gene>
<dbReference type="Gene3D" id="2.170.270.10">
    <property type="entry name" value="SET domain"/>
    <property type="match status" value="1"/>
</dbReference>
<keyword evidence="4" id="KW-0805">Transcription regulation</keyword>